<accession>A0A2S1GS28</accession>
<dbReference type="Proteomes" id="UP000247217">
    <property type="component" value="Segment"/>
</dbReference>
<dbReference type="KEGG" id="vg:54991351"/>
<evidence type="ECO:0000313" key="1">
    <source>
        <dbReference type="EMBL" id="AWD92210.1"/>
    </source>
</evidence>
<dbReference type="EMBL" id="MH051918">
    <property type="protein sequence ID" value="AWD92210.1"/>
    <property type="molecule type" value="Genomic_DNA"/>
</dbReference>
<sequence>MATWYLIAITYYAGVQPIPFDSHKACIDAREVIKRNNPTTASLQVVCVKK</sequence>
<dbReference type="GeneID" id="54991351"/>
<proteinExistence type="predicted"/>
<name>A0A2S1GS28_9CAUD</name>
<evidence type="ECO:0000313" key="2">
    <source>
        <dbReference type="Proteomes" id="UP000247217"/>
    </source>
</evidence>
<organism evidence="1">
    <name type="scientific">Escherichia phage vB_EcoS_IME347</name>
    <dbReference type="NCBI Taxonomy" id="2496546"/>
    <lineage>
        <taxon>Viruses</taxon>
        <taxon>Duplodnaviria</taxon>
        <taxon>Heunggongvirae</taxon>
        <taxon>Uroviricota</taxon>
        <taxon>Caudoviricetes</taxon>
        <taxon>Drexlerviridae</taxon>
        <taxon>Tunavirinae</taxon>
        <taxon>Badaguanvirus</taxon>
        <taxon>Badaguanvirus IME347</taxon>
    </lineage>
</organism>
<protein>
    <submittedName>
        <fullName evidence="1">Uncharacterized protein</fullName>
    </submittedName>
</protein>
<dbReference type="RefSeq" id="YP_009800846.1">
    <property type="nucleotide sequence ID" value="NC_047960.1"/>
</dbReference>
<reference evidence="1" key="1">
    <citation type="submission" date="2018-03" db="EMBL/GenBank/DDBJ databases">
        <title>Complete genome sequence analysis of Enterobacteria phage IME347.</title>
        <authorList>
            <person name="Li P."/>
            <person name="Wang J."/>
            <person name="Tong Y."/>
        </authorList>
    </citation>
    <scope>NUCLEOTIDE SEQUENCE [LARGE SCALE GENOMIC DNA]</scope>
</reference>
<keyword evidence="2" id="KW-1185">Reference proteome</keyword>